<evidence type="ECO:0000256" key="1">
    <source>
        <dbReference type="SAM" id="Coils"/>
    </source>
</evidence>
<dbReference type="RefSeq" id="WP_096399725.1">
    <property type="nucleotide sequence ID" value="NZ_AP017368.1"/>
</dbReference>
<evidence type="ECO:0000256" key="2">
    <source>
        <dbReference type="SAM" id="MobiDB-lite"/>
    </source>
</evidence>
<dbReference type="AlphaFoldDB" id="A0A1J1DU44"/>
<keyword evidence="1" id="KW-0175">Coiled coil</keyword>
<evidence type="ECO:0000313" key="3">
    <source>
        <dbReference type="EMBL" id="BAV92213.1"/>
    </source>
</evidence>
<feature type="region of interest" description="Disordered" evidence="2">
    <location>
        <begin position="73"/>
        <end position="102"/>
    </location>
</feature>
<feature type="coiled-coil region" evidence="1">
    <location>
        <begin position="23"/>
        <end position="50"/>
    </location>
</feature>
<gene>
    <name evidence="3" type="ORF">RSDT_0701</name>
</gene>
<accession>A0A1J1DU44</accession>
<dbReference type="EMBL" id="AP017368">
    <property type="protein sequence ID" value="BAV92213.1"/>
    <property type="molecule type" value="Genomic_DNA"/>
</dbReference>
<dbReference type="KEGG" id="dtr:RSDT_0701"/>
<name>A0A1J1DU44_9BACT</name>
<sequence>MFSIMLCMFFGFSGILLVLFFMLRNGEQQYRALRDELDKTQALLLALEARLNLPNAADEGEDPFLKMTDEKSAFPEQGGFDPALDLHFDPAAGQDSDGRHGQ</sequence>
<organism evidence="3 4">
    <name type="scientific">Candidatus Desulfovibrio trichonymphae</name>
    <dbReference type="NCBI Taxonomy" id="1725232"/>
    <lineage>
        <taxon>Bacteria</taxon>
        <taxon>Pseudomonadati</taxon>
        <taxon>Thermodesulfobacteriota</taxon>
        <taxon>Desulfovibrionia</taxon>
        <taxon>Desulfovibrionales</taxon>
        <taxon>Desulfovibrionaceae</taxon>
        <taxon>Desulfovibrio</taxon>
    </lineage>
</organism>
<reference evidence="3 4" key="1">
    <citation type="journal article" date="2017" name="ISME J.">
        <title>Genome of 'Ca. Desulfovibrio trichonymphae', an H2-oxidizing bacterium in a tripartite symbiotic system within a protist cell in the termite gut.</title>
        <authorList>
            <person name="Kuwahara H."/>
            <person name="Yuki M."/>
            <person name="Izawa K."/>
            <person name="Ohkuma M."/>
            <person name="Hongoh Y."/>
        </authorList>
    </citation>
    <scope>NUCLEOTIDE SEQUENCE [LARGE SCALE GENOMIC DNA]</scope>
    <source>
        <strain evidence="3 4">Rs-N31</strain>
    </source>
</reference>
<dbReference type="Proteomes" id="UP000242645">
    <property type="component" value="Chromosome"/>
</dbReference>
<keyword evidence="4" id="KW-1185">Reference proteome</keyword>
<protein>
    <submittedName>
        <fullName evidence="3">Uncharacterized protein</fullName>
    </submittedName>
</protein>
<evidence type="ECO:0000313" key="4">
    <source>
        <dbReference type="Proteomes" id="UP000242645"/>
    </source>
</evidence>
<proteinExistence type="predicted"/>